<dbReference type="SUPFAM" id="SSF81301">
    <property type="entry name" value="Nucleotidyltransferase"/>
    <property type="match status" value="2"/>
</dbReference>
<feature type="domain" description="Glutamate-ammonia ligase adenylyltransferase repeated" evidence="7">
    <location>
        <begin position="506"/>
        <end position="745"/>
    </location>
</feature>
<dbReference type="Pfam" id="PF08335">
    <property type="entry name" value="GlnD_UR_UTase"/>
    <property type="match status" value="1"/>
</dbReference>
<dbReference type="GO" id="GO:0005829">
    <property type="term" value="C:cytosol"/>
    <property type="evidence" value="ECO:0007669"/>
    <property type="project" value="TreeGrafter"/>
</dbReference>
<evidence type="ECO:0000259" key="8">
    <source>
        <dbReference type="Pfam" id="PF08335"/>
    </source>
</evidence>
<dbReference type="GO" id="GO:0000820">
    <property type="term" value="P:regulation of glutamine family amino acid metabolic process"/>
    <property type="evidence" value="ECO:0007669"/>
    <property type="project" value="TreeGrafter"/>
</dbReference>
<dbReference type="GO" id="GO:0047388">
    <property type="term" value="F:[glutamine synthetase]-adenylyl-L-tyrosine phosphorylase activity"/>
    <property type="evidence" value="ECO:0007669"/>
    <property type="project" value="UniProtKB-EC"/>
</dbReference>
<dbReference type="InterPro" id="IPR043519">
    <property type="entry name" value="NT_sf"/>
</dbReference>
<dbReference type="KEGG" id="sflv:IC614_06530"/>
<reference evidence="9 10" key="1">
    <citation type="submission" date="2020-11" db="EMBL/GenBank/DDBJ databases">
        <title>Genome seq and assembly of Sphingosinicella sp.</title>
        <authorList>
            <person name="Chhetri G."/>
        </authorList>
    </citation>
    <scope>NUCLEOTIDE SEQUENCE [LARGE SCALE GENOMIC DNA]</scope>
    <source>
        <strain evidence="9 10">UDD2</strain>
    </source>
</reference>
<keyword evidence="6" id="KW-0511">Multifunctional enzyme</keyword>
<evidence type="ECO:0000313" key="9">
    <source>
        <dbReference type="EMBL" id="QPQ54033.1"/>
    </source>
</evidence>
<sequence>MAATVDVPNINNALARARDHSPYLRLQLETFPDIPAVLIEKGADAAILAAAGKGEADLPAAAAIRRERNAFALALGLGDLAGLLPLERVVEELSDLADRCLERAVRMAIAERTPGATPEGFVILALGKHGSRELNYSSDVDLIFLFDPERLPLKPREEPGQGAVRIGQRIIELLQKRDGDGYAFRVDLRLRPSPEVTPIALPVNAAISYYESTALPWERAAFIRARVVAGDKALGAYFLDAIHPFVWRRSLDYGALGEIQTISRRIRDHYAQGQALGPGFDLKRGRGGIREIEFFAQIHQLIHGGREPALRAPATLDALAALRDAGRIPGDEAALLSDAYRLFRTIEHRLQMVDDKQTHSLPVAADALTNVARLHGLADGSDLLALMQEPVAGVAAIYGRLSGQEERRLPRGVEALEAQLAAFGFPDPAEARQRIEGWRSGKARSLRTNAAMEAFEAMLPALIQALGTAPNPMGAMNRFDDVVERLPTGVNFYRLIEARPALTDVLATLLSHAPVLADQLGRRPQLLDGLIDDTAFLPAPPVERLIAAFARNERQGEDYQMLLDRVRRRVNERRFALGAQLMLARTDPLEAAAGYARVAEAAIQVLADAAVAEFEAVHGKVPGSELLILGLGRLGGEALTHASDLDLVYLFTGDYGARSDGGKPLGATDYFNRLVRRISAALSVPTAAGPLYDVDTRLRPSGEDGLLAVSLASFSAYQRDHAWTWEHMALTRARPVYGSPAGRAALKAAIDAVLSAPRDVERLVADAARMRADMARHKPPSGPFDIKLGRGGLVDLEFAVQTLALGYQTGLRPQLPAAITDLATAGLVPPDIMAAHRLLTGMLVMFRLVSPNSAEPAEASRPLVARACGEESWDALLAAHDAARQSISALWDRVSGARADEEKL</sequence>
<evidence type="ECO:0000313" key="10">
    <source>
        <dbReference type="Proteomes" id="UP000594873"/>
    </source>
</evidence>
<feature type="domain" description="Glutamate-ammonia ligase adenylyltransferase repeated" evidence="7">
    <location>
        <begin position="59"/>
        <end position="239"/>
    </location>
</feature>
<dbReference type="EC" id="2.7.7.89" evidence="9"/>
<evidence type="ECO:0000256" key="2">
    <source>
        <dbReference type="ARBA" id="ARBA00022695"/>
    </source>
</evidence>
<keyword evidence="1 9" id="KW-0808">Transferase</keyword>
<name>A0A7T2GI98_9SPHN</name>
<keyword evidence="5" id="KW-0460">Magnesium</keyword>
<dbReference type="Pfam" id="PF03710">
    <property type="entry name" value="GlnE"/>
    <property type="match status" value="2"/>
</dbReference>
<dbReference type="Proteomes" id="UP000594873">
    <property type="component" value="Chromosome"/>
</dbReference>
<dbReference type="PANTHER" id="PTHR30621:SF0">
    <property type="entry name" value="BIFUNCTIONAL GLUTAMINE SYNTHETASE ADENYLYLTRANSFERASE_ADENYLYL-REMOVING ENZYME"/>
    <property type="match status" value="1"/>
</dbReference>
<dbReference type="EMBL" id="CP065592">
    <property type="protein sequence ID" value="QPQ54033.1"/>
    <property type="molecule type" value="Genomic_DNA"/>
</dbReference>
<dbReference type="SUPFAM" id="SSF81593">
    <property type="entry name" value="Nucleotidyltransferase substrate binding subunit/domain"/>
    <property type="match status" value="2"/>
</dbReference>
<dbReference type="PANTHER" id="PTHR30621">
    <property type="entry name" value="GLUTAMINE SYNTHETASE ADENYLYLTRANSFERASE"/>
    <property type="match status" value="1"/>
</dbReference>
<dbReference type="AlphaFoldDB" id="A0A7T2GI98"/>
<feature type="domain" description="PII-uridylyltransferase/Glutamine-synthetase adenylyltransferase" evidence="8">
    <location>
        <begin position="264"/>
        <end position="389"/>
    </location>
</feature>
<gene>
    <name evidence="9" type="ORF">IC614_06530</name>
</gene>
<dbReference type="Gene3D" id="1.20.120.330">
    <property type="entry name" value="Nucleotidyltransferases domain 2"/>
    <property type="match status" value="2"/>
</dbReference>
<keyword evidence="2 9" id="KW-0548">Nucleotidyltransferase</keyword>
<evidence type="ECO:0000256" key="1">
    <source>
        <dbReference type="ARBA" id="ARBA00022679"/>
    </source>
</evidence>
<evidence type="ECO:0000256" key="3">
    <source>
        <dbReference type="ARBA" id="ARBA00022741"/>
    </source>
</evidence>
<dbReference type="InterPro" id="IPR023057">
    <property type="entry name" value="GlnE"/>
</dbReference>
<dbReference type="RefSeq" id="WP_200970565.1">
    <property type="nucleotide sequence ID" value="NZ_CP065592.1"/>
</dbReference>
<dbReference type="GO" id="GO:0005524">
    <property type="term" value="F:ATP binding"/>
    <property type="evidence" value="ECO:0007669"/>
    <property type="project" value="UniProtKB-KW"/>
</dbReference>
<evidence type="ECO:0000256" key="4">
    <source>
        <dbReference type="ARBA" id="ARBA00022840"/>
    </source>
</evidence>
<dbReference type="Gene3D" id="3.30.460.10">
    <property type="entry name" value="Beta Polymerase, domain 2"/>
    <property type="match status" value="2"/>
</dbReference>
<dbReference type="NCBIfam" id="NF010706">
    <property type="entry name" value="PRK14108.1"/>
    <property type="match status" value="1"/>
</dbReference>
<proteinExistence type="predicted"/>
<keyword evidence="4" id="KW-0067">ATP-binding</keyword>
<dbReference type="InterPro" id="IPR013546">
    <property type="entry name" value="PII_UdlTrfase/GS_AdlTrfase"/>
</dbReference>
<dbReference type="InterPro" id="IPR005190">
    <property type="entry name" value="GlnE_rpt_dom"/>
</dbReference>
<protein>
    <submittedName>
        <fullName evidence="9">Bifunctional [glutamine synthetase] adenylyltransferase/[glutamine synthetase]-adenylyl-L-tyrosine phosphorylase</fullName>
        <ecNumber evidence="9">2.7.7.89</ecNumber>
    </submittedName>
</protein>
<dbReference type="CDD" id="cd05401">
    <property type="entry name" value="NT_GlnE_GlnD_like"/>
    <property type="match status" value="2"/>
</dbReference>
<evidence type="ECO:0000256" key="6">
    <source>
        <dbReference type="ARBA" id="ARBA00023268"/>
    </source>
</evidence>
<dbReference type="GO" id="GO:0008882">
    <property type="term" value="F:[glutamate-ammonia-ligase] adenylyltransferase activity"/>
    <property type="evidence" value="ECO:0007669"/>
    <property type="project" value="InterPro"/>
</dbReference>
<keyword evidence="3" id="KW-0547">Nucleotide-binding</keyword>
<evidence type="ECO:0000259" key="7">
    <source>
        <dbReference type="Pfam" id="PF03710"/>
    </source>
</evidence>
<keyword evidence="10" id="KW-1185">Reference proteome</keyword>
<dbReference type="Gene3D" id="1.20.120.1510">
    <property type="match status" value="1"/>
</dbReference>
<organism evidence="9 10">
    <name type="scientific">Allosphingosinicella flava</name>
    <dbReference type="NCBI Taxonomy" id="2771430"/>
    <lineage>
        <taxon>Bacteria</taxon>
        <taxon>Pseudomonadati</taxon>
        <taxon>Pseudomonadota</taxon>
        <taxon>Alphaproteobacteria</taxon>
        <taxon>Sphingomonadales</taxon>
        <taxon>Sphingomonadaceae</taxon>
        <taxon>Allosphingosinicella</taxon>
    </lineage>
</organism>
<evidence type="ECO:0000256" key="5">
    <source>
        <dbReference type="ARBA" id="ARBA00022842"/>
    </source>
</evidence>
<accession>A0A7T2GI98</accession>
<dbReference type="NCBIfam" id="NF008292">
    <property type="entry name" value="PRK11072.1"/>
    <property type="match status" value="1"/>
</dbReference>